<name>A0ABR5IE49_9ACTN</name>
<dbReference type="Gene3D" id="1.10.10.10">
    <property type="entry name" value="Winged helix-like DNA-binding domain superfamily/Winged helix DNA-binding domain"/>
    <property type="match status" value="1"/>
</dbReference>
<evidence type="ECO:0000256" key="3">
    <source>
        <dbReference type="ARBA" id="ARBA00023163"/>
    </source>
</evidence>
<dbReference type="EMBL" id="LDTZ01000015">
    <property type="protein sequence ID" value="KNA92010.1"/>
    <property type="molecule type" value="Genomic_DNA"/>
</dbReference>
<dbReference type="SUPFAM" id="SSF46785">
    <property type="entry name" value="Winged helix' DNA-binding domain"/>
    <property type="match status" value="1"/>
</dbReference>
<evidence type="ECO:0000256" key="1">
    <source>
        <dbReference type="ARBA" id="ARBA00023015"/>
    </source>
</evidence>
<evidence type="ECO:0000313" key="6">
    <source>
        <dbReference type="EMBL" id="KNA92010.1"/>
    </source>
</evidence>
<sequence>MSGKTTRASTQRRANEAELPLLLRLLSAARSVESGISEALAAAGVTPEQWRVLSVLEAGGGRTMSDLAQTAVVPAATATRIVDQLVSNGLVYRRADPADRRRVVVHLSARGRRTVAPILDAEATLERAVVEELGPRGYLGVATSLDLIAHIRPDDHSGTPDAVVAPPGSLNRP</sequence>
<feature type="domain" description="HTH marR-type" evidence="5">
    <location>
        <begin position="18"/>
        <end position="153"/>
    </location>
</feature>
<dbReference type="PANTHER" id="PTHR33164:SF64">
    <property type="entry name" value="TRANSCRIPTIONAL REGULATOR SLYA"/>
    <property type="match status" value="1"/>
</dbReference>
<dbReference type="RefSeq" id="WP_049698344.1">
    <property type="nucleotide sequence ID" value="NZ_JAQDQF010000005.1"/>
</dbReference>
<dbReference type="InterPro" id="IPR036390">
    <property type="entry name" value="WH_DNA-bd_sf"/>
</dbReference>
<protein>
    <submittedName>
        <fullName evidence="6">MarR family transcriptional regulator</fullName>
    </submittedName>
</protein>
<dbReference type="InterPro" id="IPR036388">
    <property type="entry name" value="WH-like_DNA-bd_sf"/>
</dbReference>
<gene>
    <name evidence="6" type="ORF">ABW18_07500</name>
</gene>
<dbReference type="InterPro" id="IPR039422">
    <property type="entry name" value="MarR/SlyA-like"/>
</dbReference>
<feature type="region of interest" description="Disordered" evidence="4">
    <location>
        <begin position="152"/>
        <end position="173"/>
    </location>
</feature>
<evidence type="ECO:0000256" key="2">
    <source>
        <dbReference type="ARBA" id="ARBA00023125"/>
    </source>
</evidence>
<keyword evidence="3" id="KW-0804">Transcription</keyword>
<comment type="caution">
    <text evidence="6">The sequence shown here is derived from an EMBL/GenBank/DDBJ whole genome shotgun (WGS) entry which is preliminary data.</text>
</comment>
<keyword evidence="2" id="KW-0238">DNA-binding</keyword>
<proteinExistence type="predicted"/>
<evidence type="ECO:0000256" key="4">
    <source>
        <dbReference type="SAM" id="MobiDB-lite"/>
    </source>
</evidence>
<dbReference type="PROSITE" id="PS50995">
    <property type="entry name" value="HTH_MARR_2"/>
    <property type="match status" value="1"/>
</dbReference>
<dbReference type="PROSITE" id="PS01117">
    <property type="entry name" value="HTH_MARR_1"/>
    <property type="match status" value="1"/>
</dbReference>
<evidence type="ECO:0000313" key="7">
    <source>
        <dbReference type="Proteomes" id="UP000037247"/>
    </source>
</evidence>
<evidence type="ECO:0000259" key="5">
    <source>
        <dbReference type="PROSITE" id="PS50995"/>
    </source>
</evidence>
<dbReference type="InterPro" id="IPR023187">
    <property type="entry name" value="Tscrpt_reg_MarR-type_CS"/>
</dbReference>
<organism evidence="6 7">
    <name type="scientific">Gordonia jacobaea</name>
    <dbReference type="NCBI Taxonomy" id="122202"/>
    <lineage>
        <taxon>Bacteria</taxon>
        <taxon>Bacillati</taxon>
        <taxon>Actinomycetota</taxon>
        <taxon>Actinomycetes</taxon>
        <taxon>Mycobacteriales</taxon>
        <taxon>Gordoniaceae</taxon>
        <taxon>Gordonia</taxon>
    </lineage>
</organism>
<dbReference type="Pfam" id="PF12802">
    <property type="entry name" value="MarR_2"/>
    <property type="match status" value="1"/>
</dbReference>
<keyword evidence="7" id="KW-1185">Reference proteome</keyword>
<keyword evidence="1" id="KW-0805">Transcription regulation</keyword>
<dbReference type="Proteomes" id="UP000037247">
    <property type="component" value="Unassembled WGS sequence"/>
</dbReference>
<dbReference type="PANTHER" id="PTHR33164">
    <property type="entry name" value="TRANSCRIPTIONAL REGULATOR, MARR FAMILY"/>
    <property type="match status" value="1"/>
</dbReference>
<accession>A0ABR5IE49</accession>
<dbReference type="SMART" id="SM00347">
    <property type="entry name" value="HTH_MARR"/>
    <property type="match status" value="1"/>
</dbReference>
<dbReference type="InterPro" id="IPR000835">
    <property type="entry name" value="HTH_MarR-typ"/>
</dbReference>
<reference evidence="6 7" key="1">
    <citation type="submission" date="2015-05" db="EMBL/GenBank/DDBJ databases">
        <title>Draft genome sequence of the bacterium Gordonia jacobaea a new member of the Gordonia genus.</title>
        <authorList>
            <person name="Jimenez-Galisteo G."/>
            <person name="Dominguez A."/>
            <person name="Munoz E."/>
            <person name="Vinas M."/>
        </authorList>
    </citation>
    <scope>NUCLEOTIDE SEQUENCE [LARGE SCALE GENOMIC DNA]</scope>
    <source>
        <strain evidence="7">mv1</strain>
    </source>
</reference>